<reference evidence="3 4" key="1">
    <citation type="submission" date="2015-04" db="EMBL/GenBank/DDBJ databases">
        <title>The draft genome sequence of Erythrobacter marinus HWDM-33.</title>
        <authorList>
            <person name="Zhuang L."/>
            <person name="Liu Y."/>
            <person name="Shao Z."/>
        </authorList>
    </citation>
    <scope>NUCLEOTIDE SEQUENCE [LARGE SCALE GENOMIC DNA]</scope>
    <source>
        <strain evidence="3 4">HWDM-33</strain>
    </source>
</reference>
<accession>A0A0H0XRH3</accession>
<dbReference type="STRING" id="874156.GCA_001021555_00614"/>
<protein>
    <recommendedName>
        <fullName evidence="5">Secreted protein</fullName>
    </recommendedName>
</protein>
<feature type="region of interest" description="Disordered" evidence="1">
    <location>
        <begin position="51"/>
        <end position="70"/>
    </location>
</feature>
<name>A0A0H0XRH3_9SPHN</name>
<keyword evidence="4" id="KW-1185">Reference proteome</keyword>
<proteinExistence type="predicted"/>
<organism evidence="3 4">
    <name type="scientific">Aurantiacibacter marinus</name>
    <dbReference type="NCBI Taxonomy" id="874156"/>
    <lineage>
        <taxon>Bacteria</taxon>
        <taxon>Pseudomonadati</taxon>
        <taxon>Pseudomonadota</taxon>
        <taxon>Alphaproteobacteria</taxon>
        <taxon>Sphingomonadales</taxon>
        <taxon>Erythrobacteraceae</taxon>
        <taxon>Aurantiacibacter</taxon>
    </lineage>
</organism>
<evidence type="ECO:0000313" key="4">
    <source>
        <dbReference type="Proteomes" id="UP000053455"/>
    </source>
</evidence>
<evidence type="ECO:0008006" key="5">
    <source>
        <dbReference type="Google" id="ProtNLM"/>
    </source>
</evidence>
<feature type="compositionally biased region" description="Low complexity" evidence="1">
    <location>
        <begin position="55"/>
        <end position="70"/>
    </location>
</feature>
<evidence type="ECO:0000256" key="2">
    <source>
        <dbReference type="SAM" id="SignalP"/>
    </source>
</evidence>
<dbReference type="EMBL" id="LBHU01000001">
    <property type="protein sequence ID" value="KLI64601.1"/>
    <property type="molecule type" value="Genomic_DNA"/>
</dbReference>
<dbReference type="Proteomes" id="UP000053455">
    <property type="component" value="Unassembled WGS sequence"/>
</dbReference>
<feature type="chain" id="PRO_5002589544" description="Secreted protein" evidence="2">
    <location>
        <begin position="24"/>
        <end position="70"/>
    </location>
</feature>
<evidence type="ECO:0000313" key="3">
    <source>
        <dbReference type="EMBL" id="KLI64601.1"/>
    </source>
</evidence>
<keyword evidence="2" id="KW-0732">Signal</keyword>
<evidence type="ECO:0000256" key="1">
    <source>
        <dbReference type="SAM" id="MobiDB-lite"/>
    </source>
</evidence>
<dbReference type="PATRIC" id="fig|874156.12.peg.693"/>
<gene>
    <name evidence="3" type="ORF">AAV99_03320</name>
</gene>
<dbReference type="RefSeq" id="WP_047092466.1">
    <property type="nucleotide sequence ID" value="NZ_LBHU01000001.1"/>
</dbReference>
<comment type="caution">
    <text evidence="3">The sequence shown here is derived from an EMBL/GenBank/DDBJ whole genome shotgun (WGS) entry which is preliminary data.</text>
</comment>
<dbReference type="AlphaFoldDB" id="A0A0H0XRH3"/>
<sequence>MITERGARAALLLALCSTLPACGDGMAADPVPPITQDEEQAISEAAEMLDERITAPDAEPAEPAAQDSIE</sequence>
<feature type="signal peptide" evidence="2">
    <location>
        <begin position="1"/>
        <end position="23"/>
    </location>
</feature>